<dbReference type="CDD" id="cd16018">
    <property type="entry name" value="Enpp"/>
    <property type="match status" value="3"/>
</dbReference>
<sequence length="1367" mass="155241">MSVTQGCDNVSQLPRQPHALSDTSTNDQKRQENKPATIKLKNGCTTGKNKLLLTIFDGFRWDYDRDVDTPFLDQMAVEGVKAAYVTPPYLTITSPTHFTLLSGRYIENHGVIHNVWFNTTTGQRKEYYMTQFVDEYWDNGSLPIWITAQRQGLKTGSLHFPGTAATYQKETIQVREVEPRAYDYTNETAWRENVDKVMKEWFKDQDLDFVTLYFGDPDETGHKHGPDSPERREAVKKVDRTVGYIRETAEKHGLSDHLNIIITADHGMTTVFKGGEVKEIVLTDIPGFSYKDLQFHLLDYGPSAMLLPKEGMLDKVYQALKGGHPNLHVYKKEDMPARLHYSKHPRLLPIILYADPGYVISGFFPLQTNKGEHGYDNEVMDMKPFFRAVGPDFHSNLLVGPFETVNVYSLMCHLLGIKPEINDGSLDNTRHMLISNRESCDSGDTDVSKSSLHNVFIGLAAVAGFLLLVFVVVTSYNGYKRHKINPKAKDTGVRNGCTTGKNKLLLISFDGFRWDYDRDVDTPNLDQMAEEGVKAAYVTPPFLTMTSPTHFTLLSGRYIENHGVIHNNWFNTTTQEKKQYYMTQFVDEYWDNGSLPIWITAQRQGKKTGSLHFPGTAATYQKETIQVKEVEPRFYDHTDETAWREKVDKVMKEWFKDQDLDFVTLYFGDPDSTGHKYGPDSPERREAVKKVDRTVGYIRETAEKHGLSDHLNIIITADHGMSTVFKGEHVNEIILTDIPGFSLKDLQFHLVDYGPSGLLLPKEGMLDKVYQALKGGHPNLHVYKKEDMPARLHYSKHPRLLPLILFADPGYVISGFYVFQTNNGEHGYDNEVMDMKPFFRAVGPDFHSNLLVGPFETVNVYSLMCHLLGIKPEINDGSLDNTQHMLISNGVSCVSGVKNGCTTGKNKLLLISFDGFRWDYDQDVDTPNLDKMAEEGVKAKYVTPPFLTITSPTHFTLLSGRYIENHGVIHNNWFNTTTQEKKQYYKTQFVDEYWDNGSLPIWITAQRQGKKAGSLHFPGTAATYQEETIKVREVEPESYNYSNETEWRANVDKVMKEWFKDQDLDLVTLYFGEPDAVGHKYGPNSTERRDMVKQVDRTVGYIRETADKHGLGNRLNIIITADHGMSTVLQGEGVNEIILTNITGFSMKDLQFHLVDYGPAGLLLPKEGMLDKVYNALKGGHPNLHVYKKEEMPARLHYSKHPRLLPLILYADPGYVINGFYVFQNYKGQHGYDNEEMDMKPFFRAVGPDFHKKLLVDPFETVNVYSLMCHLIGIKPEINDGSLDNTQHMLMSNGVPCESGGDSGGDSGDSSNSILHNVYVGLGAMGGFLLLTLVAFASYKLLYKKRKPKRRAKDEDEIKDDSKQTTF</sequence>
<keyword evidence="2" id="KW-0472">Membrane</keyword>
<protein>
    <submittedName>
        <fullName evidence="3">Uncharacterized protein</fullName>
    </submittedName>
</protein>
<dbReference type="Gene3D" id="3.30.1360.180">
    <property type="match status" value="3"/>
</dbReference>
<dbReference type="SUPFAM" id="SSF53649">
    <property type="entry name" value="Alkaline phosphatase-like"/>
    <property type="match status" value="3"/>
</dbReference>
<dbReference type="EMBL" id="JAYMGO010000012">
    <property type="protein sequence ID" value="KAL1264587.1"/>
    <property type="molecule type" value="Genomic_DNA"/>
</dbReference>
<feature type="transmembrane region" description="Helical" evidence="2">
    <location>
        <begin position="455"/>
        <end position="479"/>
    </location>
</feature>
<organism evidence="3 4">
    <name type="scientific">Cirrhinus molitorella</name>
    <name type="common">mud carp</name>
    <dbReference type="NCBI Taxonomy" id="172907"/>
    <lineage>
        <taxon>Eukaryota</taxon>
        <taxon>Metazoa</taxon>
        <taxon>Chordata</taxon>
        <taxon>Craniata</taxon>
        <taxon>Vertebrata</taxon>
        <taxon>Euteleostomi</taxon>
        <taxon>Actinopterygii</taxon>
        <taxon>Neopterygii</taxon>
        <taxon>Teleostei</taxon>
        <taxon>Ostariophysi</taxon>
        <taxon>Cypriniformes</taxon>
        <taxon>Cyprinidae</taxon>
        <taxon>Labeoninae</taxon>
        <taxon>Labeonini</taxon>
        <taxon>Cirrhinus</taxon>
    </lineage>
</organism>
<keyword evidence="2" id="KW-1133">Transmembrane helix</keyword>
<keyword evidence="4" id="KW-1185">Reference proteome</keyword>
<dbReference type="InterPro" id="IPR017850">
    <property type="entry name" value="Alkaline_phosphatase_core_sf"/>
</dbReference>
<reference evidence="3 4" key="1">
    <citation type="submission" date="2023-09" db="EMBL/GenBank/DDBJ databases">
        <authorList>
            <person name="Wang M."/>
        </authorList>
    </citation>
    <scope>NUCLEOTIDE SEQUENCE [LARGE SCALE GENOMIC DNA]</scope>
    <source>
        <strain evidence="3">GT-2023</strain>
        <tissue evidence="3">Liver</tissue>
    </source>
</reference>
<dbReference type="PANTHER" id="PTHR10151:SF63">
    <property type="entry name" value="ECTONUCLEOTIDE PYROPHOSPHATASE_PHOSPHODIESTERASE FAMILY MEMBER 7"/>
    <property type="match status" value="1"/>
</dbReference>
<evidence type="ECO:0000256" key="2">
    <source>
        <dbReference type="SAM" id="Phobius"/>
    </source>
</evidence>
<name>A0ABR3MHQ5_9TELE</name>
<dbReference type="Proteomes" id="UP001558613">
    <property type="component" value="Unassembled WGS sequence"/>
</dbReference>
<evidence type="ECO:0000313" key="3">
    <source>
        <dbReference type="EMBL" id="KAL1264587.1"/>
    </source>
</evidence>
<dbReference type="PANTHER" id="PTHR10151">
    <property type="entry name" value="ECTONUCLEOTIDE PYROPHOSPHATASE/PHOSPHODIESTERASE"/>
    <property type="match status" value="1"/>
</dbReference>
<proteinExistence type="predicted"/>
<evidence type="ECO:0000256" key="1">
    <source>
        <dbReference type="SAM" id="MobiDB-lite"/>
    </source>
</evidence>
<accession>A0ABR3MHQ5</accession>
<dbReference type="Gene3D" id="3.40.720.10">
    <property type="entry name" value="Alkaline Phosphatase, subunit A"/>
    <property type="match status" value="3"/>
</dbReference>
<feature type="compositionally biased region" description="Polar residues" evidence="1">
    <location>
        <begin position="1"/>
        <end position="14"/>
    </location>
</feature>
<dbReference type="InterPro" id="IPR002591">
    <property type="entry name" value="Phosphodiest/P_Trfase"/>
</dbReference>
<keyword evidence="2" id="KW-0812">Transmembrane</keyword>
<feature type="region of interest" description="Disordered" evidence="1">
    <location>
        <begin position="1"/>
        <end position="35"/>
    </location>
</feature>
<evidence type="ECO:0000313" key="4">
    <source>
        <dbReference type="Proteomes" id="UP001558613"/>
    </source>
</evidence>
<gene>
    <name evidence="3" type="ORF">QQF64_004942</name>
</gene>
<dbReference type="Pfam" id="PF01663">
    <property type="entry name" value="Phosphodiest"/>
    <property type="match status" value="3"/>
</dbReference>
<feature type="transmembrane region" description="Helical" evidence="2">
    <location>
        <begin position="1318"/>
        <end position="1343"/>
    </location>
</feature>
<comment type="caution">
    <text evidence="3">The sequence shown here is derived from an EMBL/GenBank/DDBJ whole genome shotgun (WGS) entry which is preliminary data.</text>
</comment>